<dbReference type="GO" id="GO:0005829">
    <property type="term" value="C:cytosol"/>
    <property type="evidence" value="ECO:0007669"/>
    <property type="project" value="TreeGrafter"/>
</dbReference>
<proteinExistence type="inferred from homology"/>
<comment type="function">
    <text evidence="11">ATP dependent phosphorylation of adenosine and other related nucleoside analogs to monophosphate derivatives.</text>
</comment>
<dbReference type="GO" id="GO:0006144">
    <property type="term" value="P:purine nucleobase metabolic process"/>
    <property type="evidence" value="ECO:0007669"/>
    <property type="project" value="TreeGrafter"/>
</dbReference>
<feature type="domain" description="Carbohydrate kinase PfkB" evidence="12">
    <location>
        <begin position="52"/>
        <end position="237"/>
    </location>
</feature>
<dbReference type="PANTHER" id="PTHR45769">
    <property type="entry name" value="ADENOSINE KINASE"/>
    <property type="match status" value="1"/>
</dbReference>
<gene>
    <name evidence="13" type="ORF">OJ253_3376</name>
</gene>
<keyword evidence="8 11" id="KW-0418">Kinase</keyword>
<reference evidence="13" key="1">
    <citation type="submission" date="2022-10" db="EMBL/GenBank/DDBJ databases">
        <title>Adaptive evolution leads to modifications in subtelomeric GC content in a zoonotic Cryptosporidium species.</title>
        <authorList>
            <person name="Li J."/>
            <person name="Feng Y."/>
            <person name="Xiao L."/>
        </authorList>
    </citation>
    <scope>NUCLEOTIDE SEQUENCE</scope>
    <source>
        <strain evidence="13">33844</strain>
    </source>
</reference>
<dbReference type="Pfam" id="PF00294">
    <property type="entry name" value="PfkB"/>
    <property type="match status" value="2"/>
</dbReference>
<comment type="catalytic activity">
    <reaction evidence="11">
        <text>adenosine + ATP = AMP + ADP + H(+)</text>
        <dbReference type="Rhea" id="RHEA:20824"/>
        <dbReference type="ChEBI" id="CHEBI:15378"/>
        <dbReference type="ChEBI" id="CHEBI:16335"/>
        <dbReference type="ChEBI" id="CHEBI:30616"/>
        <dbReference type="ChEBI" id="CHEBI:456215"/>
        <dbReference type="ChEBI" id="CHEBI:456216"/>
        <dbReference type="EC" id="2.7.1.20"/>
    </reaction>
</comment>
<evidence type="ECO:0000256" key="5">
    <source>
        <dbReference type="ARBA" id="ARBA00022679"/>
    </source>
</evidence>
<dbReference type="AlphaFoldDB" id="A0A9D5DEI7"/>
<comment type="pathway">
    <text evidence="2 11">Purine metabolism; AMP biosynthesis via salvage pathway; AMP from adenosine: step 1/1.</text>
</comment>
<evidence type="ECO:0000256" key="9">
    <source>
        <dbReference type="ARBA" id="ARBA00022840"/>
    </source>
</evidence>
<name>A0A9D5DEI7_9CRYT</name>
<dbReference type="InterPro" id="IPR011611">
    <property type="entry name" value="PfkB_dom"/>
</dbReference>
<dbReference type="GO" id="GO:0004001">
    <property type="term" value="F:adenosine kinase activity"/>
    <property type="evidence" value="ECO:0007669"/>
    <property type="project" value="UniProtKB-UniRule"/>
</dbReference>
<keyword evidence="5 11" id="KW-0808">Transferase</keyword>
<dbReference type="GO" id="GO:0005524">
    <property type="term" value="F:ATP binding"/>
    <property type="evidence" value="ECO:0007669"/>
    <property type="project" value="UniProtKB-UniRule"/>
</dbReference>
<evidence type="ECO:0000256" key="3">
    <source>
        <dbReference type="ARBA" id="ARBA00010688"/>
    </source>
</evidence>
<feature type="active site" description="Proton acceptor" evidence="10">
    <location>
        <position position="328"/>
    </location>
</feature>
<keyword evidence="7 11" id="KW-0547">Nucleotide-binding</keyword>
<evidence type="ECO:0000313" key="13">
    <source>
        <dbReference type="EMBL" id="KAJ1604986.1"/>
    </source>
</evidence>
<dbReference type="Gene3D" id="3.40.1190.20">
    <property type="match status" value="1"/>
</dbReference>
<comment type="caution">
    <text evidence="13">The sequence shown here is derived from an EMBL/GenBank/DDBJ whole genome shotgun (WGS) entry which is preliminary data.</text>
</comment>
<evidence type="ECO:0000256" key="4">
    <source>
        <dbReference type="ARBA" id="ARBA00012119"/>
    </source>
</evidence>
<keyword evidence="6 11" id="KW-0660">Purine salvage</keyword>
<organism evidence="13">
    <name type="scientific">Cryptosporidium canis</name>
    <dbReference type="NCBI Taxonomy" id="195482"/>
    <lineage>
        <taxon>Eukaryota</taxon>
        <taxon>Sar</taxon>
        <taxon>Alveolata</taxon>
        <taxon>Apicomplexa</taxon>
        <taxon>Conoidasida</taxon>
        <taxon>Coccidia</taxon>
        <taxon>Eucoccidiorida</taxon>
        <taxon>Eimeriorina</taxon>
        <taxon>Cryptosporidiidae</taxon>
        <taxon>Cryptosporidium</taxon>
    </lineage>
</organism>
<evidence type="ECO:0000256" key="1">
    <source>
        <dbReference type="ARBA" id="ARBA00001946"/>
    </source>
</evidence>
<dbReference type="GO" id="GO:0044209">
    <property type="term" value="P:AMP salvage"/>
    <property type="evidence" value="ECO:0007669"/>
    <property type="project" value="UniProtKB-UniRule"/>
</dbReference>
<evidence type="ECO:0000256" key="8">
    <source>
        <dbReference type="ARBA" id="ARBA00022777"/>
    </source>
</evidence>
<evidence type="ECO:0000256" key="2">
    <source>
        <dbReference type="ARBA" id="ARBA00004801"/>
    </source>
</evidence>
<accession>A0A9D5DEI7</accession>
<dbReference type="GO" id="GO:0006166">
    <property type="term" value="P:purine ribonucleoside salvage"/>
    <property type="evidence" value="ECO:0007669"/>
    <property type="project" value="UniProtKB-KW"/>
</dbReference>
<dbReference type="GO" id="GO:0005634">
    <property type="term" value="C:nucleus"/>
    <property type="evidence" value="ECO:0007669"/>
    <property type="project" value="TreeGrafter"/>
</dbReference>
<dbReference type="OrthoDB" id="432447at2759"/>
<comment type="cofactor">
    <cofactor evidence="1 11">
        <name>Mg(2+)</name>
        <dbReference type="ChEBI" id="CHEBI:18420"/>
    </cofactor>
</comment>
<evidence type="ECO:0000256" key="7">
    <source>
        <dbReference type="ARBA" id="ARBA00022741"/>
    </source>
</evidence>
<sequence length="388" mass="43415">MTGQNILGMCNPVLDIILRVSAERVQGLGLKIGSTTLGNDEEVFKLIRSIISNEEINFVAGGSLLNSFRVCKELSNMDRRDSNEGISLLFSGGISNDSDGILLQELLTKMGIEYEFHISEKPNLETAKCVVFVTNEERTLLAGLGAAKEYSINTFESDNIQRALKRANIFATSGFFIEVCFEAILKSAQYIQKNRSSECNFVFGLSAVYITENYIREILQLLPMVDYIVGNQEEFISLYRNINKALHNETDNELLFSQASDNQNESHALEIILTEVQRHLKPTCIILCTRAHLPLISLNPKYPDNHFRYHECIHVPKEMMADVNGCGDAFMGGFMYGLCKSYSLDASIYMGHYAASTVAQHIGCDFNFSNKPSLCEIIKLASSKISQF</sequence>
<feature type="domain" description="Carbohydrate kinase PfkB" evidence="12">
    <location>
        <begin position="312"/>
        <end position="366"/>
    </location>
</feature>
<evidence type="ECO:0000256" key="6">
    <source>
        <dbReference type="ARBA" id="ARBA00022726"/>
    </source>
</evidence>
<dbReference type="CDD" id="cd01168">
    <property type="entry name" value="adenosine_kinase"/>
    <property type="match status" value="1"/>
</dbReference>
<evidence type="ECO:0000256" key="10">
    <source>
        <dbReference type="PIRSR" id="PIRSR601805-1"/>
    </source>
</evidence>
<evidence type="ECO:0000259" key="12">
    <source>
        <dbReference type="Pfam" id="PF00294"/>
    </source>
</evidence>
<comment type="similarity">
    <text evidence="3 11">Belongs to the carbohydrate kinase PfkB family.</text>
</comment>
<dbReference type="Proteomes" id="UP001067231">
    <property type="component" value="Unassembled WGS sequence"/>
</dbReference>
<dbReference type="InterPro" id="IPR029056">
    <property type="entry name" value="Ribokinase-like"/>
</dbReference>
<keyword evidence="11" id="KW-0460">Magnesium</keyword>
<protein>
    <recommendedName>
        <fullName evidence="4 11">Adenosine kinase</fullName>
        <shortName evidence="11">AK</shortName>
        <ecNumber evidence="4 11">2.7.1.20</ecNumber>
    </recommendedName>
    <alternativeName>
        <fullName evidence="11">Adenosine 5'-phosphotransferase</fullName>
    </alternativeName>
</protein>
<dbReference type="SUPFAM" id="SSF53613">
    <property type="entry name" value="Ribokinase-like"/>
    <property type="match status" value="1"/>
</dbReference>
<dbReference type="PANTHER" id="PTHR45769:SF3">
    <property type="entry name" value="ADENOSINE KINASE"/>
    <property type="match status" value="1"/>
</dbReference>
<keyword evidence="9 11" id="KW-0067">ATP-binding</keyword>
<evidence type="ECO:0000256" key="11">
    <source>
        <dbReference type="RuleBase" id="RU368116"/>
    </source>
</evidence>
<dbReference type="Gene3D" id="3.30.1110.10">
    <property type="match status" value="1"/>
</dbReference>
<dbReference type="EMBL" id="JAPCXC010000112">
    <property type="protein sequence ID" value="KAJ1604986.1"/>
    <property type="molecule type" value="Genomic_DNA"/>
</dbReference>
<dbReference type="InterPro" id="IPR001805">
    <property type="entry name" value="Adenokinase"/>
</dbReference>
<dbReference type="EC" id="2.7.1.20" evidence="4 11"/>